<evidence type="ECO:0000313" key="3">
    <source>
        <dbReference type="Proteomes" id="UP000013827"/>
    </source>
</evidence>
<dbReference type="Proteomes" id="UP000013827">
    <property type="component" value="Unassembled WGS sequence"/>
</dbReference>
<reference evidence="3" key="1">
    <citation type="journal article" date="2013" name="Nature">
        <title>Pan genome of the phytoplankton Emiliania underpins its global distribution.</title>
        <authorList>
            <person name="Read B.A."/>
            <person name="Kegel J."/>
            <person name="Klute M.J."/>
            <person name="Kuo A."/>
            <person name="Lefebvre S.C."/>
            <person name="Maumus F."/>
            <person name="Mayer C."/>
            <person name="Miller J."/>
            <person name="Monier A."/>
            <person name="Salamov A."/>
            <person name="Young J."/>
            <person name="Aguilar M."/>
            <person name="Claverie J.M."/>
            <person name="Frickenhaus S."/>
            <person name="Gonzalez K."/>
            <person name="Herman E.K."/>
            <person name="Lin Y.C."/>
            <person name="Napier J."/>
            <person name="Ogata H."/>
            <person name="Sarno A.F."/>
            <person name="Shmutz J."/>
            <person name="Schroeder D."/>
            <person name="de Vargas C."/>
            <person name="Verret F."/>
            <person name="von Dassow P."/>
            <person name="Valentin K."/>
            <person name="Van de Peer Y."/>
            <person name="Wheeler G."/>
            <person name="Dacks J.B."/>
            <person name="Delwiche C.F."/>
            <person name="Dyhrman S.T."/>
            <person name="Glockner G."/>
            <person name="John U."/>
            <person name="Richards T."/>
            <person name="Worden A.Z."/>
            <person name="Zhang X."/>
            <person name="Grigoriev I.V."/>
            <person name="Allen A.E."/>
            <person name="Bidle K."/>
            <person name="Borodovsky M."/>
            <person name="Bowler C."/>
            <person name="Brownlee C."/>
            <person name="Cock J.M."/>
            <person name="Elias M."/>
            <person name="Gladyshev V.N."/>
            <person name="Groth M."/>
            <person name="Guda C."/>
            <person name="Hadaegh A."/>
            <person name="Iglesias-Rodriguez M.D."/>
            <person name="Jenkins J."/>
            <person name="Jones B.M."/>
            <person name="Lawson T."/>
            <person name="Leese F."/>
            <person name="Lindquist E."/>
            <person name="Lobanov A."/>
            <person name="Lomsadze A."/>
            <person name="Malik S.B."/>
            <person name="Marsh M.E."/>
            <person name="Mackinder L."/>
            <person name="Mock T."/>
            <person name="Mueller-Roeber B."/>
            <person name="Pagarete A."/>
            <person name="Parker M."/>
            <person name="Probert I."/>
            <person name="Quesneville H."/>
            <person name="Raines C."/>
            <person name="Rensing S.A."/>
            <person name="Riano-Pachon D.M."/>
            <person name="Richier S."/>
            <person name="Rokitta S."/>
            <person name="Shiraiwa Y."/>
            <person name="Soanes D.M."/>
            <person name="van der Giezen M."/>
            <person name="Wahlund T.M."/>
            <person name="Williams B."/>
            <person name="Wilson W."/>
            <person name="Wolfe G."/>
            <person name="Wurch L.L."/>
        </authorList>
    </citation>
    <scope>NUCLEOTIDE SEQUENCE</scope>
</reference>
<dbReference type="STRING" id="2903.R1D5M8"/>
<dbReference type="Pfam" id="PF03407">
    <property type="entry name" value="Nucleotid_trans"/>
    <property type="match status" value="1"/>
</dbReference>
<dbReference type="OMA" id="TITYEME"/>
<dbReference type="AlphaFoldDB" id="A0A0D3K4K3"/>
<dbReference type="PANTHER" id="PTHR46936:SF1">
    <property type="entry name" value="ARABINOSYLTRANSFERASE XEG113"/>
    <property type="match status" value="1"/>
</dbReference>
<dbReference type="EnsemblProtists" id="EOD30688">
    <property type="protein sequence ID" value="EOD30688"/>
    <property type="gene ID" value="EMIHUDRAFT_232481"/>
</dbReference>
<reference evidence="2" key="2">
    <citation type="submission" date="2024-10" db="UniProtKB">
        <authorList>
            <consortium name="EnsemblProtists"/>
        </authorList>
    </citation>
    <scope>IDENTIFICATION</scope>
</reference>
<dbReference type="PaxDb" id="2903-EOD30688"/>
<dbReference type="InterPro" id="IPR005069">
    <property type="entry name" value="Nucl-diP-sugar_transferase"/>
</dbReference>
<feature type="domain" description="Nucleotide-diphospho-sugar transferase" evidence="1">
    <location>
        <begin position="99"/>
        <end position="341"/>
    </location>
</feature>
<dbReference type="GO" id="GO:0052636">
    <property type="term" value="F:arabinosyltransferase activity"/>
    <property type="evidence" value="ECO:0007669"/>
    <property type="project" value="TreeGrafter"/>
</dbReference>
<evidence type="ECO:0000259" key="1">
    <source>
        <dbReference type="Pfam" id="PF03407"/>
    </source>
</evidence>
<dbReference type="eggNOG" id="ENOG502QSJ9">
    <property type="taxonomic scope" value="Eukaryota"/>
</dbReference>
<dbReference type="KEGG" id="ehx:EMIHUDRAFT_232481"/>
<dbReference type="GeneID" id="17275961"/>
<keyword evidence="3" id="KW-1185">Reference proteome</keyword>
<proteinExistence type="predicted"/>
<dbReference type="PANTHER" id="PTHR46936">
    <property type="entry name" value="ARABINOSYLTRANSFERASE XEG113"/>
    <property type="match status" value="1"/>
</dbReference>
<accession>A0A0D3K4K3</accession>
<organism evidence="2 3">
    <name type="scientific">Emiliania huxleyi (strain CCMP1516)</name>
    <dbReference type="NCBI Taxonomy" id="280463"/>
    <lineage>
        <taxon>Eukaryota</taxon>
        <taxon>Haptista</taxon>
        <taxon>Haptophyta</taxon>
        <taxon>Prymnesiophyceae</taxon>
        <taxon>Isochrysidales</taxon>
        <taxon>Noelaerhabdaceae</taxon>
        <taxon>Emiliania</taxon>
    </lineage>
</organism>
<evidence type="ECO:0000313" key="2">
    <source>
        <dbReference type="EnsemblProtists" id="EOD30688"/>
    </source>
</evidence>
<dbReference type="HOGENOM" id="CLU_024474_0_0_1"/>
<sequence>MGRRTFELVLAFALGACVTQLVGFFRATGGGKMLSAAKVRLPSAQDAALPSAASVLAVCDAARRHSDGALIACIADHNSLHMALSWVAAVRALNRSFAVFAVDSEIRAELVRRGVPTIGGEGVPPADMRMTWVKTKAGGLAPNERFAKLGGLRSHVMIALLRAGCEHLLFTDADVLFSGDPVPFVLRFSDEAVRPGPVLVSSDFLNTNMSARADGQLEDPQVSAVYYAAWNVGLLYWHRSALPALEAWHKLVVDTPEQWEQALIRTALEDKPRRTVRPALASRRLFTGFNGTTSIGVLPVDRFCNGHTYFVQRLPQRHRHEPIAVHPTFLPTPGASKMHRLREATLVDDPPEYYSPPQGVLAYTPRVRLDLARPSGVMGVEAHMAMVHEQLSQLRSAWVLAQKLGRVLVLPTLTCGLDRLWWEINGTIPGTDTPLPISPCPADLVLDLEVLMRNHGRDGRLVAVREYSFLQNPRLPAELRTPITLPRPPSSLDEASLLPLRAQLAARPAAPLLFGEMPPDLYEKLPPSERQQTERTLLVWAAFWCCTKRQNPKVRGAVWYDIFWDQPGHVDRHGRVWNESWRVILGP</sequence>
<dbReference type="InterPro" id="IPR053250">
    <property type="entry name" value="Glycosyltransferase_77"/>
</dbReference>
<protein>
    <recommendedName>
        <fullName evidence="1">Nucleotide-diphospho-sugar transferase domain-containing protein</fullName>
    </recommendedName>
</protein>
<dbReference type="GO" id="GO:0005794">
    <property type="term" value="C:Golgi apparatus"/>
    <property type="evidence" value="ECO:0007669"/>
    <property type="project" value="TreeGrafter"/>
</dbReference>
<dbReference type="RefSeq" id="XP_005783117.1">
    <property type="nucleotide sequence ID" value="XM_005783060.1"/>
</dbReference>
<name>A0A0D3K4K3_EMIH1</name>